<feature type="compositionally biased region" description="Low complexity" evidence="1">
    <location>
        <begin position="188"/>
        <end position="206"/>
    </location>
</feature>
<feature type="region of interest" description="Disordered" evidence="1">
    <location>
        <begin position="83"/>
        <end position="106"/>
    </location>
</feature>
<feature type="compositionally biased region" description="Low complexity" evidence="1">
    <location>
        <begin position="214"/>
        <end position="230"/>
    </location>
</feature>
<evidence type="ECO:0000313" key="2">
    <source>
        <dbReference type="EMBL" id="KUJ85928.1"/>
    </source>
</evidence>
<evidence type="ECO:0008006" key="4">
    <source>
        <dbReference type="Google" id="ProtNLM"/>
    </source>
</evidence>
<evidence type="ECO:0000313" key="3">
    <source>
        <dbReference type="Proteomes" id="UP000053791"/>
    </source>
</evidence>
<name>A0A101CYW7_9RHOB</name>
<dbReference type="InterPro" id="IPR006837">
    <property type="entry name" value="Divergent_DAC"/>
</dbReference>
<feature type="compositionally biased region" description="Polar residues" evidence="1">
    <location>
        <begin position="38"/>
        <end position="51"/>
    </location>
</feature>
<reference evidence="2 3" key="1">
    <citation type="submission" date="2015-12" db="EMBL/GenBank/DDBJ databases">
        <authorList>
            <person name="Shamseldin A."/>
            <person name="Moawad H."/>
            <person name="Abd El-Rahim W.M."/>
            <person name="Sadowsky M.J."/>
        </authorList>
    </citation>
    <scope>NUCLEOTIDE SEQUENCE [LARGE SCALE GENOMIC DNA]</scope>
    <source>
        <strain evidence="2 3">ZGT118</strain>
    </source>
</reference>
<feature type="region of interest" description="Disordered" evidence="1">
    <location>
        <begin position="31"/>
        <end position="53"/>
    </location>
</feature>
<dbReference type="GO" id="GO:0005975">
    <property type="term" value="P:carbohydrate metabolic process"/>
    <property type="evidence" value="ECO:0007669"/>
    <property type="project" value="InterPro"/>
</dbReference>
<dbReference type="Gene3D" id="3.20.20.370">
    <property type="entry name" value="Glycoside hydrolase/deacetylase"/>
    <property type="match status" value="1"/>
</dbReference>
<dbReference type="AlphaFoldDB" id="A0A101CYW7"/>
<dbReference type="Proteomes" id="UP000053791">
    <property type="component" value="Unassembled WGS sequence"/>
</dbReference>
<proteinExistence type="predicted"/>
<dbReference type="SUPFAM" id="SSF88713">
    <property type="entry name" value="Glycoside hydrolase/deacetylase"/>
    <property type="match status" value="1"/>
</dbReference>
<dbReference type="InterPro" id="IPR011330">
    <property type="entry name" value="Glyco_hydro/deAcase_b/a-brl"/>
</dbReference>
<sequence>MVRFLGGMIAGTVVVVAIGAVLSLTTPLVRSPDVASSVPETTSLGQDVTDSQVKEPGADADLVELAPHGPQDDKTEADSLTALDESATRPSGRPAVGTMTGDLESPETAVETGVDVATIAPVAPTAPTSLPNSPLEDVQPVVVDSAPALPSVIATESEAEASPESGSETEPESGKPVGTETVDEEAAEAAPVQPPQTETAPAAEPAPEQEPEVQETQQASPSLPRLAPLPQIGGDSAPADGTTPGNRVLPLTDRDTQPEVETQPFIEPIKVYSASFSNPDAKPLMAIVLFDEIGSFGAEALQGLAFPVSIAVNPADPQAEEKLARYRALGFEVLMIADLPKTASAQDAEVSLSVWFEKLPETVGIIEGTETGIHGSRKLAEHVAAIAGATGRGLVTQDSGLNTVQKMAARRGIPSAVVFRDFDGAGQGAQKMRRFLDQAAFRAGQEGAVVMLGRVRPETISALVQWGFDDSSDRVALAPISAVLLKDQQ</sequence>
<dbReference type="Pfam" id="PF04748">
    <property type="entry name" value="Polysacc_deac_2"/>
    <property type="match status" value="1"/>
</dbReference>
<dbReference type="STRING" id="1685379.AVO45_02825"/>
<dbReference type="EMBL" id="LQBQ01000001">
    <property type="protein sequence ID" value="KUJ85928.1"/>
    <property type="molecule type" value="Genomic_DNA"/>
</dbReference>
<organism evidence="2 3">
    <name type="scientific">Ruegeria marisrubri</name>
    <dbReference type="NCBI Taxonomy" id="1685379"/>
    <lineage>
        <taxon>Bacteria</taxon>
        <taxon>Pseudomonadati</taxon>
        <taxon>Pseudomonadota</taxon>
        <taxon>Alphaproteobacteria</taxon>
        <taxon>Rhodobacterales</taxon>
        <taxon>Roseobacteraceae</taxon>
        <taxon>Ruegeria</taxon>
    </lineage>
</organism>
<dbReference type="RefSeq" id="WP_068344259.1">
    <property type="nucleotide sequence ID" value="NZ_LQBQ01000001.1"/>
</dbReference>
<dbReference type="CDD" id="cd10936">
    <property type="entry name" value="CE4_DAC2"/>
    <property type="match status" value="1"/>
</dbReference>
<comment type="caution">
    <text evidence="2">The sequence shown here is derived from an EMBL/GenBank/DDBJ whole genome shotgun (WGS) entry which is preliminary data.</text>
</comment>
<keyword evidence="3" id="KW-1185">Reference proteome</keyword>
<dbReference type="OrthoDB" id="7658418at2"/>
<gene>
    <name evidence="2" type="ORF">AVO45_02825</name>
</gene>
<protein>
    <recommendedName>
        <fullName evidence="4">Divergent polysaccharide deacetylase</fullName>
    </recommendedName>
</protein>
<evidence type="ECO:0000256" key="1">
    <source>
        <dbReference type="SAM" id="MobiDB-lite"/>
    </source>
</evidence>
<feature type="region of interest" description="Disordered" evidence="1">
    <location>
        <begin position="155"/>
        <end position="256"/>
    </location>
</feature>
<accession>A0A101CYW7</accession>
<feature type="compositionally biased region" description="Acidic residues" evidence="1">
    <location>
        <begin position="157"/>
        <end position="171"/>
    </location>
</feature>